<keyword evidence="1" id="KW-0812">Transmembrane</keyword>
<dbReference type="Proteomes" id="UP001549145">
    <property type="component" value="Unassembled WGS sequence"/>
</dbReference>
<evidence type="ECO:0000313" key="4">
    <source>
        <dbReference type="Proteomes" id="UP001549145"/>
    </source>
</evidence>
<dbReference type="InterPro" id="IPR000620">
    <property type="entry name" value="EamA_dom"/>
</dbReference>
<feature type="transmembrane region" description="Helical" evidence="1">
    <location>
        <begin position="85"/>
        <end position="102"/>
    </location>
</feature>
<keyword evidence="1" id="KW-0472">Membrane</keyword>
<proteinExistence type="predicted"/>
<feature type="domain" description="EamA" evidence="2">
    <location>
        <begin position="159"/>
        <end position="284"/>
    </location>
</feature>
<dbReference type="PANTHER" id="PTHR22911:SF103">
    <property type="entry name" value="BLR2811 PROTEIN"/>
    <property type="match status" value="1"/>
</dbReference>
<feature type="transmembrane region" description="Helical" evidence="1">
    <location>
        <begin position="108"/>
        <end position="127"/>
    </location>
</feature>
<comment type="caution">
    <text evidence="3">The sequence shown here is derived from an EMBL/GenBank/DDBJ whole genome shotgun (WGS) entry which is preliminary data.</text>
</comment>
<feature type="transmembrane region" description="Helical" evidence="1">
    <location>
        <begin position="189"/>
        <end position="209"/>
    </location>
</feature>
<feature type="domain" description="EamA" evidence="2">
    <location>
        <begin position="16"/>
        <end position="149"/>
    </location>
</feature>
<feature type="transmembrane region" description="Helical" evidence="1">
    <location>
        <begin position="272"/>
        <end position="290"/>
    </location>
</feature>
<accession>A0ABV2L2Y3</accession>
<dbReference type="InterPro" id="IPR037185">
    <property type="entry name" value="EmrE-like"/>
</dbReference>
<feature type="transmembrane region" description="Helical" evidence="1">
    <location>
        <begin position="215"/>
        <end position="235"/>
    </location>
</feature>
<feature type="transmembrane region" description="Helical" evidence="1">
    <location>
        <begin position="247"/>
        <end position="266"/>
    </location>
</feature>
<keyword evidence="1" id="KW-1133">Transmembrane helix</keyword>
<sequence>MEDTSGHAASRSRRLAGIALMCGTLAFFACLDASAKTLAGHGVDPLLSTFMRYAVNVGLVLMVLNPVRTPGVARTNRLGLQVLRSLLLFGSTALNFLALRQLQLAETLSIQFATPLMVALLAGPLLGEWSSPRRLVAVGIGFLGVLVIVRPGVGAFQPAVLLSIGNMLCYAFYVLTTRKLASVDSTATTVFYSGLAGLAVMSPLLPWIWTTPTAWSTWALLVGVGLFGTLGHWLLVLAHARAPANVLAPFIYTQLLWSVMLGYLVFGDVPNRWTLIGASIVIGSGLYLLAQERRSARTRPAQR</sequence>
<name>A0ABV2L2Y3_9HYPH</name>
<dbReference type="EMBL" id="JBEPMM010000001">
    <property type="protein sequence ID" value="MET3691156.1"/>
    <property type="molecule type" value="Genomic_DNA"/>
</dbReference>
<evidence type="ECO:0000313" key="3">
    <source>
        <dbReference type="EMBL" id="MET3691156.1"/>
    </source>
</evidence>
<keyword evidence="4" id="KW-1185">Reference proteome</keyword>
<dbReference type="Pfam" id="PF00892">
    <property type="entry name" value="EamA"/>
    <property type="match status" value="2"/>
</dbReference>
<feature type="transmembrane region" description="Helical" evidence="1">
    <location>
        <begin position="159"/>
        <end position="177"/>
    </location>
</feature>
<protein>
    <submittedName>
        <fullName evidence="3">Drug/metabolite transporter (DMT)-like permease</fullName>
    </submittedName>
</protein>
<feature type="transmembrane region" description="Helical" evidence="1">
    <location>
        <begin position="45"/>
        <end position="64"/>
    </location>
</feature>
<gene>
    <name evidence="3" type="ORF">ABID43_000675</name>
</gene>
<reference evidence="3 4" key="1">
    <citation type="submission" date="2024-06" db="EMBL/GenBank/DDBJ databases">
        <title>Genomic Encyclopedia of Type Strains, Phase IV (KMG-IV): sequencing the most valuable type-strain genomes for metagenomic binning, comparative biology and taxonomic classification.</title>
        <authorList>
            <person name="Goeker M."/>
        </authorList>
    </citation>
    <scope>NUCLEOTIDE SEQUENCE [LARGE SCALE GENOMIC DNA]</scope>
    <source>
        <strain evidence="3 4">DSM 21331</strain>
    </source>
</reference>
<organism evidence="3 4">
    <name type="scientific">Methylobacterium goesingense</name>
    <dbReference type="NCBI Taxonomy" id="243690"/>
    <lineage>
        <taxon>Bacteria</taxon>
        <taxon>Pseudomonadati</taxon>
        <taxon>Pseudomonadota</taxon>
        <taxon>Alphaproteobacteria</taxon>
        <taxon>Hyphomicrobiales</taxon>
        <taxon>Methylobacteriaceae</taxon>
        <taxon>Methylobacterium</taxon>
    </lineage>
</organism>
<evidence type="ECO:0000259" key="2">
    <source>
        <dbReference type="Pfam" id="PF00892"/>
    </source>
</evidence>
<dbReference type="PANTHER" id="PTHR22911">
    <property type="entry name" value="ACYL-MALONYL CONDENSING ENZYME-RELATED"/>
    <property type="match status" value="1"/>
</dbReference>
<feature type="transmembrane region" description="Helical" evidence="1">
    <location>
        <begin position="134"/>
        <end position="153"/>
    </location>
</feature>
<dbReference type="SUPFAM" id="SSF103481">
    <property type="entry name" value="Multidrug resistance efflux transporter EmrE"/>
    <property type="match status" value="2"/>
</dbReference>
<evidence type="ECO:0000256" key="1">
    <source>
        <dbReference type="SAM" id="Phobius"/>
    </source>
</evidence>